<keyword evidence="5 9" id="KW-0378">Hydrolase</keyword>
<dbReference type="Gene3D" id="3.60.40.10">
    <property type="entry name" value="PPM-type phosphatase domain"/>
    <property type="match status" value="2"/>
</dbReference>
<evidence type="ECO:0000256" key="7">
    <source>
        <dbReference type="ARBA" id="ARBA00022912"/>
    </source>
</evidence>
<evidence type="ECO:0000313" key="12">
    <source>
        <dbReference type="EMBL" id="KAK7829334.1"/>
    </source>
</evidence>
<comment type="similarity">
    <text evidence="9">Belongs to the PP2C family.</text>
</comment>
<evidence type="ECO:0000256" key="2">
    <source>
        <dbReference type="ARBA" id="ARBA00001946"/>
    </source>
</evidence>
<evidence type="ECO:0000256" key="8">
    <source>
        <dbReference type="ARBA" id="ARBA00023211"/>
    </source>
</evidence>
<evidence type="ECO:0000256" key="10">
    <source>
        <dbReference type="SAM" id="MobiDB-lite"/>
    </source>
</evidence>
<sequence>MSVAILNSPIFSPRISSNLCKSSASISNSPRVLHGLPPTPSRPSSSSSSPLPPSPSTPSTVRFNKLNKQISTIEEVSRSLNGTVLKRKRPARIDIPVMSLSFGVDTPKAVERVVDVVEVEGDGYALYCKRGRRGPMEDRYSAVVDVHGDSTQAFFGVFDGHGGAKAAEFAANHLDRHIMDQSRKRCADEIVEAVRDGYLTTDAEFLKEGVEGGTCCVTALIQEGNLVVSNAGSLAVSRGIGDRHLKQWIIAEPETKVLKIEHDCEFVILASDGLWDKVNNQEAADMVRPLCTGIEKPKPFFACKKLVDLAVTRGSTDDISVMIVQLGNFLS</sequence>
<organism evidence="12 13">
    <name type="scientific">Quercus suber</name>
    <name type="common">Cork oak</name>
    <dbReference type="NCBI Taxonomy" id="58331"/>
    <lineage>
        <taxon>Eukaryota</taxon>
        <taxon>Viridiplantae</taxon>
        <taxon>Streptophyta</taxon>
        <taxon>Embryophyta</taxon>
        <taxon>Tracheophyta</taxon>
        <taxon>Spermatophyta</taxon>
        <taxon>Magnoliopsida</taxon>
        <taxon>eudicotyledons</taxon>
        <taxon>Gunneridae</taxon>
        <taxon>Pentapetalae</taxon>
        <taxon>rosids</taxon>
        <taxon>fabids</taxon>
        <taxon>Fagales</taxon>
        <taxon>Fagaceae</taxon>
        <taxon>Quercus</taxon>
    </lineage>
</organism>
<dbReference type="GO" id="GO:0004722">
    <property type="term" value="F:protein serine/threonine phosphatase activity"/>
    <property type="evidence" value="ECO:0007669"/>
    <property type="project" value="UniProtKB-EC"/>
</dbReference>
<evidence type="ECO:0000256" key="9">
    <source>
        <dbReference type="RuleBase" id="RU003465"/>
    </source>
</evidence>
<comment type="cofactor">
    <cofactor evidence="2">
        <name>Mg(2+)</name>
        <dbReference type="ChEBI" id="CHEBI:18420"/>
    </cofactor>
</comment>
<dbReference type="EMBL" id="PKMF04000485">
    <property type="protein sequence ID" value="KAK7829334.1"/>
    <property type="molecule type" value="Genomic_DNA"/>
</dbReference>
<gene>
    <name evidence="12" type="ORF">CFP56_029511</name>
</gene>
<evidence type="ECO:0000259" key="11">
    <source>
        <dbReference type="PROSITE" id="PS51746"/>
    </source>
</evidence>
<evidence type="ECO:0000256" key="3">
    <source>
        <dbReference type="ARBA" id="ARBA00013081"/>
    </source>
</evidence>
<dbReference type="PANTHER" id="PTHR13832">
    <property type="entry name" value="PROTEIN PHOSPHATASE 2C"/>
    <property type="match status" value="1"/>
</dbReference>
<dbReference type="SUPFAM" id="SSF81606">
    <property type="entry name" value="PP2C-like"/>
    <property type="match status" value="1"/>
</dbReference>
<dbReference type="Proteomes" id="UP000237347">
    <property type="component" value="Unassembled WGS sequence"/>
</dbReference>
<name>A0AAW0JT22_QUESU</name>
<keyword evidence="7 9" id="KW-0904">Protein phosphatase</keyword>
<reference evidence="12 13" key="1">
    <citation type="journal article" date="2018" name="Sci. Data">
        <title>The draft genome sequence of cork oak.</title>
        <authorList>
            <person name="Ramos A.M."/>
            <person name="Usie A."/>
            <person name="Barbosa P."/>
            <person name="Barros P.M."/>
            <person name="Capote T."/>
            <person name="Chaves I."/>
            <person name="Simoes F."/>
            <person name="Abreu I."/>
            <person name="Carrasquinho I."/>
            <person name="Faro C."/>
            <person name="Guimaraes J.B."/>
            <person name="Mendonca D."/>
            <person name="Nobrega F."/>
            <person name="Rodrigues L."/>
            <person name="Saibo N.J.M."/>
            <person name="Varela M.C."/>
            <person name="Egas C."/>
            <person name="Matos J."/>
            <person name="Miguel C.M."/>
            <person name="Oliveira M.M."/>
            <person name="Ricardo C.P."/>
            <person name="Goncalves S."/>
        </authorList>
    </citation>
    <scope>NUCLEOTIDE SEQUENCE [LARGE SCALE GENOMIC DNA]</scope>
    <source>
        <strain evidence="13">cv. HL8</strain>
    </source>
</reference>
<evidence type="ECO:0000256" key="5">
    <source>
        <dbReference type="ARBA" id="ARBA00022801"/>
    </source>
</evidence>
<keyword evidence="13" id="KW-1185">Reference proteome</keyword>
<evidence type="ECO:0000313" key="13">
    <source>
        <dbReference type="Proteomes" id="UP000237347"/>
    </source>
</evidence>
<proteinExistence type="inferred from homology"/>
<dbReference type="PROSITE" id="PS51746">
    <property type="entry name" value="PPM_2"/>
    <property type="match status" value="1"/>
</dbReference>
<dbReference type="InterPro" id="IPR036457">
    <property type="entry name" value="PPM-type-like_dom_sf"/>
</dbReference>
<feature type="domain" description="PPM-type phosphatase" evidence="11">
    <location>
        <begin position="123"/>
        <end position="326"/>
    </location>
</feature>
<dbReference type="CDD" id="cd00143">
    <property type="entry name" value="PP2Cc"/>
    <property type="match status" value="1"/>
</dbReference>
<comment type="caution">
    <text evidence="12">The sequence shown here is derived from an EMBL/GenBank/DDBJ whole genome shotgun (WGS) entry which is preliminary data.</text>
</comment>
<evidence type="ECO:0000256" key="6">
    <source>
        <dbReference type="ARBA" id="ARBA00022842"/>
    </source>
</evidence>
<evidence type="ECO:0000256" key="4">
    <source>
        <dbReference type="ARBA" id="ARBA00022723"/>
    </source>
</evidence>
<accession>A0AAW0JT22</accession>
<evidence type="ECO:0000256" key="1">
    <source>
        <dbReference type="ARBA" id="ARBA00001936"/>
    </source>
</evidence>
<comment type="cofactor">
    <cofactor evidence="1">
        <name>Mn(2+)</name>
        <dbReference type="ChEBI" id="CHEBI:29035"/>
    </cofactor>
</comment>
<dbReference type="PROSITE" id="PS01032">
    <property type="entry name" value="PPM_1"/>
    <property type="match status" value="1"/>
</dbReference>
<dbReference type="InterPro" id="IPR015655">
    <property type="entry name" value="PP2C"/>
</dbReference>
<dbReference type="AlphaFoldDB" id="A0AAW0JT22"/>
<dbReference type="InterPro" id="IPR001932">
    <property type="entry name" value="PPM-type_phosphatase-like_dom"/>
</dbReference>
<keyword evidence="6" id="KW-0460">Magnesium</keyword>
<protein>
    <recommendedName>
        <fullName evidence="3">protein-serine/threonine phosphatase</fullName>
        <ecNumber evidence="3">3.1.3.16</ecNumber>
    </recommendedName>
</protein>
<dbReference type="GO" id="GO:0046872">
    <property type="term" value="F:metal ion binding"/>
    <property type="evidence" value="ECO:0007669"/>
    <property type="project" value="UniProtKB-KW"/>
</dbReference>
<dbReference type="InterPro" id="IPR000222">
    <property type="entry name" value="PP2C_BS"/>
</dbReference>
<keyword evidence="4" id="KW-0479">Metal-binding</keyword>
<dbReference type="Pfam" id="PF00481">
    <property type="entry name" value="PP2C"/>
    <property type="match status" value="1"/>
</dbReference>
<keyword evidence="8" id="KW-0464">Manganese</keyword>
<feature type="region of interest" description="Disordered" evidence="10">
    <location>
        <begin position="28"/>
        <end position="61"/>
    </location>
</feature>
<dbReference type="SMART" id="SM00332">
    <property type="entry name" value="PP2Cc"/>
    <property type="match status" value="1"/>
</dbReference>
<dbReference type="PANTHER" id="PTHR13832:SF853">
    <property type="entry name" value="PROTEIN PHOSPHATASE 2C 2-RELATED"/>
    <property type="match status" value="1"/>
</dbReference>
<dbReference type="EC" id="3.1.3.16" evidence="3"/>